<name>A0A162IBH1_9EURO</name>
<reference evidence="2 3" key="1">
    <citation type="journal article" date="2016" name="Genome Biol. Evol.">
        <title>Divergent and convergent evolution of fungal pathogenicity.</title>
        <authorList>
            <person name="Shang Y."/>
            <person name="Xiao G."/>
            <person name="Zheng P."/>
            <person name="Cen K."/>
            <person name="Zhan S."/>
            <person name="Wang C."/>
        </authorList>
    </citation>
    <scope>NUCLEOTIDE SEQUENCE [LARGE SCALE GENOMIC DNA]</scope>
    <source>
        <strain evidence="2 3">ARSEF 7405</strain>
    </source>
</reference>
<dbReference type="EMBL" id="AZGZ01000061">
    <property type="protein sequence ID" value="KZZ86572.1"/>
    <property type="molecule type" value="Genomic_DNA"/>
</dbReference>
<comment type="caution">
    <text evidence="2">The sequence shown here is derived from an EMBL/GenBank/DDBJ whole genome shotgun (WGS) entry which is preliminary data.</text>
</comment>
<feature type="compositionally biased region" description="Basic residues" evidence="1">
    <location>
        <begin position="204"/>
        <end position="214"/>
    </location>
</feature>
<dbReference type="AlphaFoldDB" id="A0A162IBH1"/>
<sequence length="1101" mass="121342">MENYEFPPKVVELAQQLGRYHQDRQLYWERFPPQALAAIEALTGLRVYPPGVPGLPRAKPDTKSTRSGQPPDDSWPPLWGSGSTSDLNQAVSALYRATRSLEATQNYREIYTRLVTEGDFEAIPLGPRALRKEAPYLKEAADCLRLPGRRRSHDTASVLSSPPQLGGTPRDQPGASPGDAPERPPLPRTQSTPGDWPSPPGAPNRRRFRGRGARKTMSMPPPRPVKRRSQQRDSESPEDQQPERKRPSTAQSGEQAPDSPLQENPAGLHGGAYPPASPREDAPMMDAPPVSPPHAANPSPVGQMPITDLDRDPAAPPAHPGTPLIQPPAQWNNGLSLFPPAHQLHRRWSDYAVGKARSPVSSPLVQAAMSALRRRRAQDRRLARPPSRGTTLASPSLLELRLATGGARPAGSQTTRSAHIGVGTEPREKHIKLESSPVGYHQETTPAKRTLNYIPYTKSRIWWQETVPVPPKDTLPASLHQYALPYRPKPPPTRSVGVGTGHDLLTKTSTVSSDTTPTPGPRVPGEARRHGLDPALEDRRRPSVTLPGSEPGNTAPVPPAPADEVNAGDHYPRMSRREQARARDLRGDSTIEEISARLADQIRTGQARTLDLCDRIAGRLDRLERDSRAYAPPAQESRGSYPAAPFGQFTRLGADEPDWGPPRTEPPTTPYRPGDQRAPPDPAGLFRPQTPWSGPRATPGYPSRVSLGHGGTAIPRRRAAFRPEVPDPYELKKWDPKDVGIFYPDMPNSYGQGNPAFYRGGRYFREVTGFTRNIRDYTRRHPASPLYSKLETLLQGDAFEWYTQTLTDEVRDDFYHSPDGVEQFLLALESKFRLNPLRAQQHLTAITFGPQQVRENRTSDRYLSEIRNALTAAGVSTSEEAVVQRAWMQLDPAYRDRVPPPRPQTSITEFTEMLDSYRVAWEDATEDRPASRTPHRVRFAARSPSVANNAWASSSPEASRSPSPSGGSAYAATGGNADDRLSTLERMLERLTAAVEKAFADSEVRPSTPRRASPGPARGPNRDSRYTPRQDETRARYRSGAGDPARPNRRDSGGGDFYQRRNQQVDASLKPEGSAQFGAGEPGASPEPAEEREFDEGAPEE</sequence>
<keyword evidence="3" id="KW-1185">Reference proteome</keyword>
<feature type="compositionally biased region" description="Basic and acidic residues" evidence="1">
    <location>
        <begin position="230"/>
        <end position="246"/>
    </location>
</feature>
<feature type="compositionally biased region" description="Low complexity" evidence="1">
    <location>
        <begin position="506"/>
        <end position="517"/>
    </location>
</feature>
<feature type="compositionally biased region" description="Pro residues" evidence="1">
    <location>
        <begin position="659"/>
        <end position="670"/>
    </location>
</feature>
<proteinExistence type="predicted"/>
<feature type="region of interest" description="Disordered" evidence="1">
    <location>
        <begin position="53"/>
        <end position="82"/>
    </location>
</feature>
<feature type="compositionally biased region" description="Low complexity" evidence="1">
    <location>
        <begin position="1005"/>
        <end position="1019"/>
    </location>
</feature>
<feature type="region of interest" description="Disordered" evidence="1">
    <location>
        <begin position="485"/>
        <end position="569"/>
    </location>
</feature>
<evidence type="ECO:0000256" key="1">
    <source>
        <dbReference type="SAM" id="MobiDB-lite"/>
    </source>
</evidence>
<evidence type="ECO:0008006" key="4">
    <source>
        <dbReference type="Google" id="ProtNLM"/>
    </source>
</evidence>
<organism evidence="2 3">
    <name type="scientific">Ascosphaera apis ARSEF 7405</name>
    <dbReference type="NCBI Taxonomy" id="392613"/>
    <lineage>
        <taxon>Eukaryota</taxon>
        <taxon>Fungi</taxon>
        <taxon>Dikarya</taxon>
        <taxon>Ascomycota</taxon>
        <taxon>Pezizomycotina</taxon>
        <taxon>Eurotiomycetes</taxon>
        <taxon>Eurotiomycetidae</taxon>
        <taxon>Onygenales</taxon>
        <taxon>Ascosphaeraceae</taxon>
        <taxon>Ascosphaera</taxon>
    </lineage>
</organism>
<accession>A0A162IBH1</accession>
<feature type="region of interest" description="Disordered" evidence="1">
    <location>
        <begin position="147"/>
        <end position="337"/>
    </location>
</feature>
<protein>
    <recommendedName>
        <fullName evidence="4">Retrotransposon gag protein</fullName>
    </recommendedName>
</protein>
<dbReference type="OrthoDB" id="4358334at2759"/>
<feature type="compositionally biased region" description="Basic and acidic residues" evidence="1">
    <location>
        <begin position="525"/>
        <end position="541"/>
    </location>
</feature>
<evidence type="ECO:0000313" key="2">
    <source>
        <dbReference type="EMBL" id="KZZ86572.1"/>
    </source>
</evidence>
<evidence type="ECO:0000313" key="3">
    <source>
        <dbReference type="Proteomes" id="UP000242877"/>
    </source>
</evidence>
<feature type="compositionally biased region" description="Basic and acidic residues" evidence="1">
    <location>
        <begin position="1020"/>
        <end position="1035"/>
    </location>
</feature>
<gene>
    <name evidence="2" type="ORF">AAP_06427</name>
</gene>
<feature type="compositionally biased region" description="Low complexity" evidence="1">
    <location>
        <begin position="1078"/>
        <end position="1087"/>
    </location>
</feature>
<feature type="region of interest" description="Disordered" evidence="1">
    <location>
        <begin position="925"/>
        <end position="976"/>
    </location>
</feature>
<feature type="region of interest" description="Disordered" evidence="1">
    <location>
        <begin position="630"/>
        <end position="708"/>
    </location>
</feature>
<dbReference type="VEuPathDB" id="FungiDB:AAP_06427"/>
<feature type="compositionally biased region" description="Low complexity" evidence="1">
    <location>
        <begin position="950"/>
        <end position="976"/>
    </location>
</feature>
<feature type="compositionally biased region" description="Acidic residues" evidence="1">
    <location>
        <begin position="1088"/>
        <end position="1101"/>
    </location>
</feature>
<dbReference type="Proteomes" id="UP000242877">
    <property type="component" value="Unassembled WGS sequence"/>
</dbReference>
<feature type="region of interest" description="Disordered" evidence="1">
    <location>
        <begin position="999"/>
        <end position="1101"/>
    </location>
</feature>